<evidence type="ECO:0000256" key="2">
    <source>
        <dbReference type="ARBA" id="ARBA00022475"/>
    </source>
</evidence>
<dbReference type="InterPro" id="IPR043428">
    <property type="entry name" value="LivM-like"/>
</dbReference>
<feature type="transmembrane region" description="Helical" evidence="6">
    <location>
        <begin position="179"/>
        <end position="196"/>
    </location>
</feature>
<keyword evidence="2" id="KW-1003">Cell membrane</keyword>
<evidence type="ECO:0000313" key="8">
    <source>
        <dbReference type="Proteomes" id="UP000009881"/>
    </source>
</evidence>
<comment type="subcellular location">
    <subcellularLocation>
        <location evidence="1">Cell membrane</location>
        <topology evidence="1">Multi-pass membrane protein</topology>
    </subcellularLocation>
</comment>
<dbReference type="RefSeq" id="WP_009539132.1">
    <property type="nucleotide sequence ID" value="NZ_ANHY01000003.1"/>
</dbReference>
<proteinExistence type="predicted"/>
<gene>
    <name evidence="7" type="ORF">C882_2723</name>
</gene>
<feature type="transmembrane region" description="Helical" evidence="6">
    <location>
        <begin position="304"/>
        <end position="326"/>
    </location>
</feature>
<dbReference type="GO" id="GO:0005886">
    <property type="term" value="C:plasma membrane"/>
    <property type="evidence" value="ECO:0007669"/>
    <property type="project" value="UniProtKB-SubCell"/>
</dbReference>
<dbReference type="PANTHER" id="PTHR30482">
    <property type="entry name" value="HIGH-AFFINITY BRANCHED-CHAIN AMINO ACID TRANSPORT SYSTEM PERMEASE"/>
    <property type="match status" value="1"/>
</dbReference>
<dbReference type="Proteomes" id="UP000009881">
    <property type="component" value="Unassembled WGS sequence"/>
</dbReference>
<keyword evidence="4 6" id="KW-1133">Transmembrane helix</keyword>
<dbReference type="EMBL" id="ANHY01000003">
    <property type="protein sequence ID" value="EKV32644.1"/>
    <property type="molecule type" value="Genomic_DNA"/>
</dbReference>
<evidence type="ECO:0000256" key="5">
    <source>
        <dbReference type="ARBA" id="ARBA00023136"/>
    </source>
</evidence>
<name>K9H6J3_9PROT</name>
<feature type="transmembrane region" description="Helical" evidence="6">
    <location>
        <begin position="226"/>
        <end position="247"/>
    </location>
</feature>
<feature type="transmembrane region" description="Helical" evidence="6">
    <location>
        <begin position="104"/>
        <end position="125"/>
    </location>
</feature>
<evidence type="ECO:0000256" key="3">
    <source>
        <dbReference type="ARBA" id="ARBA00022692"/>
    </source>
</evidence>
<evidence type="ECO:0000313" key="7">
    <source>
        <dbReference type="EMBL" id="EKV32644.1"/>
    </source>
</evidence>
<dbReference type="InterPro" id="IPR001851">
    <property type="entry name" value="ABC_transp_permease"/>
</dbReference>
<dbReference type="STRING" id="1238182.C882_2723"/>
<keyword evidence="5 6" id="KW-0472">Membrane</keyword>
<evidence type="ECO:0000256" key="4">
    <source>
        <dbReference type="ARBA" id="ARBA00022989"/>
    </source>
</evidence>
<comment type="caution">
    <text evidence="7">The sequence shown here is derived from an EMBL/GenBank/DDBJ whole genome shotgun (WGS) entry which is preliminary data.</text>
</comment>
<dbReference type="GO" id="GO:0015658">
    <property type="term" value="F:branched-chain amino acid transmembrane transporter activity"/>
    <property type="evidence" value="ECO:0007669"/>
    <property type="project" value="InterPro"/>
</dbReference>
<dbReference type="eggNOG" id="COG4177">
    <property type="taxonomic scope" value="Bacteria"/>
</dbReference>
<protein>
    <submittedName>
        <fullName evidence="7">Branched-chain amino acid transport system permease protein LivM</fullName>
    </submittedName>
</protein>
<sequence>MTMRPDALTLRRRLIRDGLPMLLLAVAPLAAMAVDAGWLVPVFTRMAVFALAAMALHFILSIGGMVSLGHAAFFAIGGYVVGIGSQHAYDETPAPLGLPGWNDMLISLPAAFAVGALIAVPFGWLSLRTRGAYFIMITLALAQMIFYLLVSLRAYGGEDGISMWWGRNTLAGLEMSDRLALHAVCLVILALAWWVLSRMTAAPFGWVLDGARQNEARMRALGYRPLAYQIGAFALSGGIVAVAGALMANVDEFVSPGLGHWTVSGELLVIVILGGLGSLSGAVWGALVLLGLEEVLMEFTQHWAVIMGPLLVVIVLFARGGVGGFLDRLNMGKRHDDA</sequence>
<keyword evidence="8" id="KW-1185">Reference proteome</keyword>
<reference evidence="7 8" key="1">
    <citation type="journal article" date="2013" name="Genome Announc.">
        <title>Draft Genome Sequence of an Alphaproteobacterium, Caenispirillum salinarum AK4(T), Isolated from a Solar Saltern.</title>
        <authorList>
            <person name="Khatri I."/>
            <person name="Singh A."/>
            <person name="Korpole S."/>
            <person name="Pinnaka A.K."/>
            <person name="Subramanian S."/>
        </authorList>
    </citation>
    <scope>NUCLEOTIDE SEQUENCE [LARGE SCALE GENOMIC DNA]</scope>
    <source>
        <strain evidence="7 8">AK4</strain>
    </source>
</reference>
<dbReference type="Pfam" id="PF02653">
    <property type="entry name" value="BPD_transp_2"/>
    <property type="match status" value="1"/>
</dbReference>
<feature type="transmembrane region" description="Helical" evidence="6">
    <location>
        <begin position="267"/>
        <end position="292"/>
    </location>
</feature>
<dbReference type="PATRIC" id="fig|1238182.3.peg.683"/>
<accession>K9H6J3</accession>
<feature type="transmembrane region" description="Helical" evidence="6">
    <location>
        <begin position="132"/>
        <end position="155"/>
    </location>
</feature>
<dbReference type="CDD" id="cd06581">
    <property type="entry name" value="TM_PBP1_LivM_like"/>
    <property type="match status" value="1"/>
</dbReference>
<feature type="transmembrane region" description="Helical" evidence="6">
    <location>
        <begin position="71"/>
        <end position="89"/>
    </location>
</feature>
<evidence type="ECO:0000256" key="1">
    <source>
        <dbReference type="ARBA" id="ARBA00004651"/>
    </source>
</evidence>
<organism evidence="7 8">
    <name type="scientific">Caenispirillum salinarum AK4</name>
    <dbReference type="NCBI Taxonomy" id="1238182"/>
    <lineage>
        <taxon>Bacteria</taxon>
        <taxon>Pseudomonadati</taxon>
        <taxon>Pseudomonadota</taxon>
        <taxon>Alphaproteobacteria</taxon>
        <taxon>Rhodospirillales</taxon>
        <taxon>Novispirillaceae</taxon>
        <taxon>Caenispirillum</taxon>
    </lineage>
</organism>
<dbReference type="PANTHER" id="PTHR30482:SF17">
    <property type="entry name" value="ABC TRANSPORTER ATP-BINDING PROTEIN"/>
    <property type="match status" value="1"/>
</dbReference>
<evidence type="ECO:0000256" key="6">
    <source>
        <dbReference type="SAM" id="Phobius"/>
    </source>
</evidence>
<feature type="transmembrane region" description="Helical" evidence="6">
    <location>
        <begin position="21"/>
        <end position="40"/>
    </location>
</feature>
<dbReference type="AlphaFoldDB" id="K9H6J3"/>
<feature type="transmembrane region" description="Helical" evidence="6">
    <location>
        <begin position="46"/>
        <end position="64"/>
    </location>
</feature>
<dbReference type="OrthoDB" id="9804361at2"/>
<keyword evidence="3 6" id="KW-0812">Transmembrane</keyword>